<keyword evidence="4" id="KW-0328">Glycosyltransferase</keyword>
<name>A0A6J2T6H4_DROLE</name>
<dbReference type="Pfam" id="PF05686">
    <property type="entry name" value="Glyco_transf_90"/>
    <property type="match status" value="1"/>
</dbReference>
<dbReference type="GO" id="GO:0045747">
    <property type="term" value="P:positive regulation of Notch signaling pathway"/>
    <property type="evidence" value="ECO:0007669"/>
    <property type="project" value="TreeGrafter"/>
</dbReference>
<comment type="subcellular location">
    <subcellularLocation>
        <location evidence="1">Endoplasmic reticulum lumen</location>
    </subcellularLocation>
</comment>
<keyword evidence="7" id="KW-1133">Transmembrane helix</keyword>
<keyword evidence="9" id="KW-1185">Reference proteome</keyword>
<comment type="similarity">
    <text evidence="3">Belongs to the glycosyltransferase 90 family.</text>
</comment>
<proteinExistence type="inferred from homology"/>
<organism evidence="9 10">
    <name type="scientific">Drosophila lebanonensis</name>
    <name type="common">Fruit fly</name>
    <name type="synonym">Scaptodrosophila lebanonensis</name>
    <dbReference type="NCBI Taxonomy" id="7225"/>
    <lineage>
        <taxon>Eukaryota</taxon>
        <taxon>Metazoa</taxon>
        <taxon>Ecdysozoa</taxon>
        <taxon>Arthropoda</taxon>
        <taxon>Hexapoda</taxon>
        <taxon>Insecta</taxon>
        <taxon>Pterygota</taxon>
        <taxon>Neoptera</taxon>
        <taxon>Endopterygota</taxon>
        <taxon>Diptera</taxon>
        <taxon>Brachycera</taxon>
        <taxon>Muscomorpha</taxon>
        <taxon>Ephydroidea</taxon>
        <taxon>Drosophilidae</taxon>
        <taxon>Scaptodrosophila</taxon>
    </lineage>
</organism>
<keyword evidence="7" id="KW-0472">Membrane</keyword>
<dbReference type="PANTHER" id="PTHR12203:SF35">
    <property type="entry name" value="PROTEIN O-GLUCOSYLTRANSFERASE 1"/>
    <property type="match status" value="1"/>
</dbReference>
<dbReference type="GO" id="GO:0006493">
    <property type="term" value="P:protein O-linked glycosylation"/>
    <property type="evidence" value="ECO:0007669"/>
    <property type="project" value="TreeGrafter"/>
</dbReference>
<evidence type="ECO:0000256" key="1">
    <source>
        <dbReference type="ARBA" id="ARBA00004319"/>
    </source>
</evidence>
<dbReference type="OrthoDB" id="202415at2759"/>
<evidence type="ECO:0000259" key="8">
    <source>
        <dbReference type="SMART" id="SM00672"/>
    </source>
</evidence>
<dbReference type="GeneID" id="115621268"/>
<evidence type="ECO:0000256" key="2">
    <source>
        <dbReference type="ARBA" id="ARBA00004922"/>
    </source>
</evidence>
<evidence type="ECO:0000313" key="10">
    <source>
        <dbReference type="RefSeq" id="XP_030370728.1"/>
    </source>
</evidence>
<keyword evidence="7" id="KW-0812">Transmembrane</keyword>
<evidence type="ECO:0000256" key="3">
    <source>
        <dbReference type="ARBA" id="ARBA00010118"/>
    </source>
</evidence>
<gene>
    <name evidence="10" type="primary">LOC115621268</name>
</gene>
<evidence type="ECO:0000256" key="7">
    <source>
        <dbReference type="SAM" id="Phobius"/>
    </source>
</evidence>
<evidence type="ECO:0000313" key="9">
    <source>
        <dbReference type="Proteomes" id="UP000504634"/>
    </source>
</evidence>
<dbReference type="GO" id="GO:0005788">
    <property type="term" value="C:endoplasmic reticulum lumen"/>
    <property type="evidence" value="ECO:0007669"/>
    <property type="project" value="UniProtKB-SubCell"/>
</dbReference>
<evidence type="ECO:0000256" key="4">
    <source>
        <dbReference type="ARBA" id="ARBA00022676"/>
    </source>
</evidence>
<dbReference type="PANTHER" id="PTHR12203">
    <property type="entry name" value="KDEL LYS-ASP-GLU-LEU CONTAINING - RELATED"/>
    <property type="match status" value="1"/>
</dbReference>
<dbReference type="GO" id="GO:0035252">
    <property type="term" value="F:UDP-xylosyltransferase activity"/>
    <property type="evidence" value="ECO:0007669"/>
    <property type="project" value="TreeGrafter"/>
</dbReference>
<sequence length="413" mass="48555">MHIDSAKFVYVFFLVMHINVYFIALLLCLSKESIAVDNKIYSAEPSIRNVDSKISAYVQNALAEYKPCSEDEMDLNCTCHEAVIDRDLASFESTGVTRQMIKNSEKYGTRYQIYEKKLYRDESCMFPARCSGIEHFLLKLLNILPNMDLVVNTRDWPQLNTAWDNLGPVFSFSKTKAYRDIMYPAWTFWAGGPATKLHPTGIGRWDLMREHLKISAANIPWSKKLELGFFRGSRTSEERDSLILLSRQKPELVAAEYTKNQAWKSPKDTLNAPPAEEVSFEDHCKYKYLFNFRGVAASFRLKHLFLCKSLVFHVGDEWQEFFYDQLKPWVHYIPLDSYPSQEQYENLIMYFKQNDALAQEIAQRGYDFIWQHLRMQDVECYWRKLLMRYSKLLRYKVQRDNKLIPIGSTKIEL</sequence>
<protein>
    <submittedName>
        <fullName evidence="10">O-glucosyltransferase rumi isoform X1</fullName>
    </submittedName>
</protein>
<dbReference type="AlphaFoldDB" id="A0A6J2T6H4"/>
<feature type="transmembrane region" description="Helical" evidence="7">
    <location>
        <begin position="6"/>
        <end position="29"/>
    </location>
</feature>
<dbReference type="Proteomes" id="UP000504634">
    <property type="component" value="Unplaced"/>
</dbReference>
<dbReference type="InterPro" id="IPR006598">
    <property type="entry name" value="CAP10"/>
</dbReference>
<evidence type="ECO:0000256" key="6">
    <source>
        <dbReference type="ARBA" id="ARBA00045690"/>
    </source>
</evidence>
<feature type="domain" description="Glycosyl transferase CAP10" evidence="8">
    <location>
        <begin position="143"/>
        <end position="396"/>
    </location>
</feature>
<keyword evidence="5" id="KW-0808">Transferase</keyword>
<comment type="pathway">
    <text evidence="2">Protein modification; protein glycosylation.</text>
</comment>
<dbReference type="RefSeq" id="XP_030370728.1">
    <property type="nucleotide sequence ID" value="XM_030514868.1"/>
</dbReference>
<dbReference type="SMART" id="SM00672">
    <property type="entry name" value="CAP10"/>
    <property type="match status" value="1"/>
</dbReference>
<evidence type="ECO:0000256" key="5">
    <source>
        <dbReference type="ARBA" id="ARBA00022679"/>
    </source>
</evidence>
<dbReference type="GO" id="GO:0035251">
    <property type="term" value="F:UDP-glucosyltransferase activity"/>
    <property type="evidence" value="ECO:0007669"/>
    <property type="project" value="TreeGrafter"/>
</dbReference>
<reference evidence="10" key="1">
    <citation type="submission" date="2025-08" db="UniProtKB">
        <authorList>
            <consortium name="RefSeq"/>
        </authorList>
    </citation>
    <scope>IDENTIFICATION</scope>
    <source>
        <strain evidence="10">11010-0011.00</strain>
        <tissue evidence="10">Whole body</tissue>
    </source>
</reference>
<accession>A0A6J2T6H4</accession>
<dbReference type="InterPro" id="IPR051091">
    <property type="entry name" value="O-Glucosyltr/Glycosyltrsf_90"/>
</dbReference>
<comment type="function">
    <text evidence="6">Protein O-glucosyltransferase. Catalyzes the reaction that attaches glucose through an O-glycosidic linkage to a conserved serine residue found in the consensus sequence C-X-S-X-[PA]-C in epidermal growth factor-like repeats. Regulates Notch signaling by glucosylating Notch in the ER, glucosylation is required for the correct folding and cleavage of Notch.</text>
</comment>